<proteinExistence type="inferred from homology"/>
<dbReference type="PANTHER" id="PTHR42002">
    <property type="entry name" value="ANAEROBIC C4-DICARBOXYLATE TRANSPORTER DCUC-RELATED"/>
    <property type="match status" value="1"/>
</dbReference>
<feature type="transmembrane region" description="Helical" evidence="8">
    <location>
        <begin position="146"/>
        <end position="166"/>
    </location>
</feature>
<dbReference type="InterPro" id="IPR018385">
    <property type="entry name" value="C4_dicarb_anaerob_car-like"/>
</dbReference>
<keyword evidence="4" id="KW-1003">Cell membrane</keyword>
<feature type="transmembrane region" description="Helical" evidence="8">
    <location>
        <begin position="34"/>
        <end position="53"/>
    </location>
</feature>
<feature type="transmembrane region" description="Helical" evidence="8">
    <location>
        <begin position="257"/>
        <end position="275"/>
    </location>
</feature>
<comment type="similarity">
    <text evidence="2">Belongs to the DcuC/DcuD transporter (TC 2.A.61) family.</text>
</comment>
<evidence type="ECO:0000256" key="3">
    <source>
        <dbReference type="ARBA" id="ARBA00022448"/>
    </source>
</evidence>
<organism evidence="9 10">
    <name type="scientific">Veillonella fallax</name>
    <dbReference type="NCBI Taxonomy" id="2881272"/>
    <lineage>
        <taxon>Bacteria</taxon>
        <taxon>Bacillati</taxon>
        <taxon>Bacillota</taxon>
        <taxon>Negativicutes</taxon>
        <taxon>Veillonellales</taxon>
        <taxon>Veillonellaceae</taxon>
        <taxon>Veillonella</taxon>
    </lineage>
</organism>
<accession>A0ABS8F314</accession>
<feature type="transmembrane region" description="Helical" evidence="8">
    <location>
        <begin position="226"/>
        <end position="245"/>
    </location>
</feature>
<evidence type="ECO:0000256" key="5">
    <source>
        <dbReference type="ARBA" id="ARBA00022692"/>
    </source>
</evidence>
<feature type="transmembrane region" description="Helical" evidence="8">
    <location>
        <begin position="178"/>
        <end position="206"/>
    </location>
</feature>
<dbReference type="Proteomes" id="UP001198241">
    <property type="component" value="Unassembled WGS sequence"/>
</dbReference>
<evidence type="ECO:0000256" key="4">
    <source>
        <dbReference type="ARBA" id="ARBA00022475"/>
    </source>
</evidence>
<dbReference type="NCBIfam" id="NF037994">
    <property type="entry name" value="DcuC_1"/>
    <property type="match status" value="1"/>
</dbReference>
<dbReference type="EMBL" id="JAJEQD010000002">
    <property type="protein sequence ID" value="MCC2155766.1"/>
    <property type="molecule type" value="Genomic_DNA"/>
</dbReference>
<dbReference type="PANTHER" id="PTHR42002:SF2">
    <property type="entry name" value="ANAEROBIC C4-DICARBOXYLATE TRANSPORTER DCUC-RELATED"/>
    <property type="match status" value="1"/>
</dbReference>
<feature type="transmembrane region" description="Helical" evidence="8">
    <location>
        <begin position="295"/>
        <end position="319"/>
    </location>
</feature>
<feature type="transmembrane region" description="Helical" evidence="8">
    <location>
        <begin position="6"/>
        <end position="27"/>
    </location>
</feature>
<dbReference type="Pfam" id="PF03606">
    <property type="entry name" value="DcuC"/>
    <property type="match status" value="1"/>
</dbReference>
<keyword evidence="3" id="KW-0813">Transport</keyword>
<evidence type="ECO:0000256" key="7">
    <source>
        <dbReference type="ARBA" id="ARBA00023136"/>
    </source>
</evidence>
<feature type="transmembrane region" description="Helical" evidence="8">
    <location>
        <begin position="374"/>
        <end position="399"/>
    </location>
</feature>
<evidence type="ECO:0000313" key="10">
    <source>
        <dbReference type="Proteomes" id="UP001198241"/>
    </source>
</evidence>
<evidence type="ECO:0000256" key="8">
    <source>
        <dbReference type="SAM" id="Phobius"/>
    </source>
</evidence>
<keyword evidence="7 8" id="KW-0472">Membrane</keyword>
<feature type="transmembrane region" description="Helical" evidence="8">
    <location>
        <begin position="103"/>
        <end position="134"/>
    </location>
</feature>
<comment type="subcellular location">
    <subcellularLocation>
        <location evidence="1">Cell membrane</location>
        <topology evidence="1">Multi-pass membrane protein</topology>
    </subcellularLocation>
</comment>
<evidence type="ECO:0000313" key="9">
    <source>
        <dbReference type="EMBL" id="MCC2155766.1"/>
    </source>
</evidence>
<keyword evidence="6 8" id="KW-1133">Transmembrane helix</keyword>
<protein>
    <submittedName>
        <fullName evidence="9">C4-dicarboxylate transporter DcuC</fullName>
    </submittedName>
</protein>
<gene>
    <name evidence="9" type="primary">dcuC</name>
    <name evidence="9" type="ORF">LKD20_01240</name>
</gene>
<keyword evidence="5 8" id="KW-0812">Transmembrane</keyword>
<name>A0ABS8F314_9FIRM</name>
<evidence type="ECO:0000256" key="1">
    <source>
        <dbReference type="ARBA" id="ARBA00004651"/>
    </source>
</evidence>
<keyword evidence="10" id="KW-1185">Reference proteome</keyword>
<feature type="transmembrane region" description="Helical" evidence="8">
    <location>
        <begin position="331"/>
        <end position="354"/>
    </location>
</feature>
<reference evidence="9 10" key="1">
    <citation type="submission" date="2021-10" db="EMBL/GenBank/DDBJ databases">
        <title>Anaerobic single-cell dispensing facilitates the cultivation of human gut bacteria.</title>
        <authorList>
            <person name="Afrizal A."/>
        </authorList>
    </citation>
    <scope>NUCLEOTIDE SEQUENCE [LARGE SCALE GENOMIC DNA]</scope>
    <source>
        <strain evidence="9 10">CLA-AA-H247</strain>
    </source>
</reference>
<comment type="caution">
    <text evidence="9">The sequence shown here is derived from an EMBL/GenBank/DDBJ whole genome shotgun (WGS) entry which is preliminary data.</text>
</comment>
<dbReference type="InterPro" id="IPR004669">
    <property type="entry name" value="C4_dicarb_anaerob_car"/>
</dbReference>
<feature type="transmembrane region" description="Helical" evidence="8">
    <location>
        <begin position="65"/>
        <end position="82"/>
    </location>
</feature>
<evidence type="ECO:0000256" key="2">
    <source>
        <dbReference type="ARBA" id="ARBA00005275"/>
    </source>
</evidence>
<sequence>MVGNTWIGEIMVIAGIVIVVATFIAIIKQFETRLVLLLSGLLMCFIGGQFSAGTTAFVKELTNPGLVPTICTVLGFSYVMEYTKCTEHMVYFISAGLKKMTKIIIPGAVIITFLINIALPTAAGCAAAVGALLIPALIRSGVHPAMAGSAIFLGTWGSALSPGLMFNPQVAQLAGEDVMTVIASFSMQAIIGIVVAAILLNIVAIVKKEHTGYVLKDANEEEGKEFKVNYLYAIIPIIPLVLLVLGSKQVAVIPEISVPVSMLIGTAIGIIAVRPNVTEAVKKFFRGTGDGMCDVVGLMAAAAAFTAGMQYIGLTSALIDGMKNSQQIAQIGAAFGPFLLAVISGSGNAAALAFNGAVTPHAADFGYGIMQLGSMAQLGAGIGRSMSPVAGAGIIIAGLAGINPMEMAKRNAVPCIIATVVIMLLLL</sequence>
<evidence type="ECO:0000256" key="6">
    <source>
        <dbReference type="ARBA" id="ARBA00022989"/>
    </source>
</evidence>